<reference evidence="2 3" key="1">
    <citation type="journal article" date="2015" name="Genome Announc.">
        <title>Expanding the biotechnology potential of lactobacilli through comparative genomics of 213 strains and associated genera.</title>
        <authorList>
            <person name="Sun Z."/>
            <person name="Harris H.M."/>
            <person name="McCann A."/>
            <person name="Guo C."/>
            <person name="Argimon S."/>
            <person name="Zhang W."/>
            <person name="Yang X."/>
            <person name="Jeffery I.B."/>
            <person name="Cooney J.C."/>
            <person name="Kagawa T.F."/>
            <person name="Liu W."/>
            <person name="Song Y."/>
            <person name="Salvetti E."/>
            <person name="Wrobel A."/>
            <person name="Rasinkangas P."/>
            <person name="Parkhill J."/>
            <person name="Rea M.C."/>
            <person name="O'Sullivan O."/>
            <person name="Ritari J."/>
            <person name="Douillard F.P."/>
            <person name="Paul Ross R."/>
            <person name="Yang R."/>
            <person name="Briner A.E."/>
            <person name="Felis G.E."/>
            <person name="de Vos W.M."/>
            <person name="Barrangou R."/>
            <person name="Klaenhammer T.R."/>
            <person name="Caufield P.W."/>
            <person name="Cui Y."/>
            <person name="Zhang H."/>
            <person name="O'Toole P.W."/>
        </authorList>
    </citation>
    <scope>NUCLEOTIDE SEQUENCE [LARGE SCALE GENOMIC DNA]</scope>
    <source>
        <strain evidence="2 3">DSM 19907</strain>
    </source>
</reference>
<dbReference type="Proteomes" id="UP000051977">
    <property type="component" value="Unassembled WGS sequence"/>
</dbReference>
<protein>
    <submittedName>
        <fullName evidence="2">Uncharacterized protein</fullName>
    </submittedName>
</protein>
<keyword evidence="1" id="KW-1133">Transmembrane helix</keyword>
<keyword evidence="3" id="KW-1185">Reference proteome</keyword>
<dbReference type="EMBL" id="AZEI01000014">
    <property type="protein sequence ID" value="KRL18009.1"/>
    <property type="molecule type" value="Genomic_DNA"/>
</dbReference>
<proteinExistence type="predicted"/>
<evidence type="ECO:0000256" key="1">
    <source>
        <dbReference type="SAM" id="Phobius"/>
    </source>
</evidence>
<organism evidence="2 3">
    <name type="scientific">Lentilactobacillus rapi DSM 19907 = JCM 15042</name>
    <dbReference type="NCBI Taxonomy" id="1423795"/>
    <lineage>
        <taxon>Bacteria</taxon>
        <taxon>Bacillati</taxon>
        <taxon>Bacillota</taxon>
        <taxon>Bacilli</taxon>
        <taxon>Lactobacillales</taxon>
        <taxon>Lactobacillaceae</taxon>
        <taxon>Lentilactobacillus</taxon>
    </lineage>
</organism>
<accession>A0ABR5PFP0</accession>
<feature type="transmembrane region" description="Helical" evidence="1">
    <location>
        <begin position="15"/>
        <end position="35"/>
    </location>
</feature>
<comment type="caution">
    <text evidence="2">The sequence shown here is derived from an EMBL/GenBank/DDBJ whole genome shotgun (WGS) entry which is preliminary data.</text>
</comment>
<keyword evidence="1" id="KW-0472">Membrane</keyword>
<gene>
    <name evidence="2" type="ORF">FD12_GL001099</name>
</gene>
<evidence type="ECO:0000313" key="3">
    <source>
        <dbReference type="Proteomes" id="UP000051977"/>
    </source>
</evidence>
<keyword evidence="1" id="KW-0812">Transmembrane</keyword>
<evidence type="ECO:0000313" key="2">
    <source>
        <dbReference type="EMBL" id="KRL18009.1"/>
    </source>
</evidence>
<name>A0ABR5PFP0_9LACO</name>
<sequence>MLNTKIPGEVVSRNFLIGLLMLDWGMVLAGLAAWIRTAPPSRNFHISTPIKNPQNQGFLLGETYATVPNRLDPLTFLRTAA</sequence>